<dbReference type="EMBL" id="BAABKN010000023">
    <property type="protein sequence ID" value="GAA4747399.1"/>
    <property type="molecule type" value="Genomic_DNA"/>
</dbReference>
<keyword evidence="1 2" id="KW-0238">DNA-binding</keyword>
<protein>
    <recommendedName>
        <fullName evidence="3">HTH tetR-type domain-containing protein</fullName>
    </recommendedName>
</protein>
<name>A0ABP8Z622_9ACTN</name>
<dbReference type="PROSITE" id="PS50977">
    <property type="entry name" value="HTH_TETR_2"/>
    <property type="match status" value="1"/>
</dbReference>
<evidence type="ECO:0000313" key="5">
    <source>
        <dbReference type="Proteomes" id="UP001499882"/>
    </source>
</evidence>
<dbReference type="SUPFAM" id="SSF46689">
    <property type="entry name" value="Homeodomain-like"/>
    <property type="match status" value="1"/>
</dbReference>
<dbReference type="Gene3D" id="1.10.357.10">
    <property type="entry name" value="Tetracycline Repressor, domain 2"/>
    <property type="match status" value="1"/>
</dbReference>
<sequence length="200" mass="22380">MHFMIESAISLREQKRWDTSLRITRCAKVLTDENGLDGFTMEDLADAAEVSRRTLFNYFPSKLDAVLGEHPEISPSVLATFIAGGPHGNLADDLAELARAALTGKQADRDTVELTRRVMTANPRLLAAAHERFESITEEFTALLVEREGADFTPARARLILRLFVALFDCSLGDLLDDAETRTLDEIFVDQLQYARDFFA</sequence>
<dbReference type="InterPro" id="IPR001647">
    <property type="entry name" value="HTH_TetR"/>
</dbReference>
<feature type="domain" description="HTH tetR-type" evidence="3">
    <location>
        <begin position="17"/>
        <end position="77"/>
    </location>
</feature>
<evidence type="ECO:0000313" key="4">
    <source>
        <dbReference type="EMBL" id="GAA4747399.1"/>
    </source>
</evidence>
<feature type="DNA-binding region" description="H-T-H motif" evidence="2">
    <location>
        <begin position="40"/>
        <end position="59"/>
    </location>
</feature>
<proteinExistence type="predicted"/>
<gene>
    <name evidence="4" type="ORF">GCM10023350_35310</name>
</gene>
<reference evidence="5" key="1">
    <citation type="journal article" date="2019" name="Int. J. Syst. Evol. Microbiol.">
        <title>The Global Catalogue of Microorganisms (GCM) 10K type strain sequencing project: providing services to taxonomists for standard genome sequencing and annotation.</title>
        <authorList>
            <consortium name="The Broad Institute Genomics Platform"/>
            <consortium name="The Broad Institute Genome Sequencing Center for Infectious Disease"/>
            <person name="Wu L."/>
            <person name="Ma J."/>
        </authorList>
    </citation>
    <scope>NUCLEOTIDE SEQUENCE [LARGE SCALE GENOMIC DNA]</scope>
    <source>
        <strain evidence="5">JCM 18532</strain>
    </source>
</reference>
<accession>A0ABP8Z622</accession>
<evidence type="ECO:0000256" key="2">
    <source>
        <dbReference type="PROSITE-ProRule" id="PRU00335"/>
    </source>
</evidence>
<dbReference type="PANTHER" id="PTHR30055">
    <property type="entry name" value="HTH-TYPE TRANSCRIPTIONAL REGULATOR RUTR"/>
    <property type="match status" value="1"/>
</dbReference>
<dbReference type="Pfam" id="PF00440">
    <property type="entry name" value="TetR_N"/>
    <property type="match status" value="1"/>
</dbReference>
<dbReference type="InterPro" id="IPR050109">
    <property type="entry name" value="HTH-type_TetR-like_transc_reg"/>
</dbReference>
<dbReference type="InterPro" id="IPR009057">
    <property type="entry name" value="Homeodomain-like_sf"/>
</dbReference>
<keyword evidence="5" id="KW-1185">Reference proteome</keyword>
<dbReference type="Proteomes" id="UP001499882">
    <property type="component" value="Unassembled WGS sequence"/>
</dbReference>
<evidence type="ECO:0000259" key="3">
    <source>
        <dbReference type="PROSITE" id="PS50977"/>
    </source>
</evidence>
<dbReference type="PANTHER" id="PTHR30055:SF223">
    <property type="entry name" value="HTH-TYPE TRANSCRIPTIONAL REGULATOR UIDR"/>
    <property type="match status" value="1"/>
</dbReference>
<organism evidence="4 5">
    <name type="scientific">Nocardioides endophyticus</name>
    <dbReference type="NCBI Taxonomy" id="1353775"/>
    <lineage>
        <taxon>Bacteria</taxon>
        <taxon>Bacillati</taxon>
        <taxon>Actinomycetota</taxon>
        <taxon>Actinomycetes</taxon>
        <taxon>Propionibacteriales</taxon>
        <taxon>Nocardioidaceae</taxon>
        <taxon>Nocardioides</taxon>
    </lineage>
</organism>
<comment type="caution">
    <text evidence="4">The sequence shown here is derived from an EMBL/GenBank/DDBJ whole genome shotgun (WGS) entry which is preliminary data.</text>
</comment>
<evidence type="ECO:0000256" key="1">
    <source>
        <dbReference type="ARBA" id="ARBA00023125"/>
    </source>
</evidence>